<accession>A0A7S8EA07</accession>
<protein>
    <submittedName>
        <fullName evidence="1">Uncharacterized protein</fullName>
    </submittedName>
</protein>
<dbReference type="RefSeq" id="WP_195171083.1">
    <property type="nucleotide sequence ID" value="NZ_CP062983.1"/>
</dbReference>
<dbReference type="KEGG" id="pmet:G4Y79_01165"/>
<proteinExistence type="predicted"/>
<reference evidence="1 2" key="1">
    <citation type="submission" date="2020-02" db="EMBL/GenBank/DDBJ databases">
        <authorList>
            <person name="Zheng R.K."/>
            <person name="Sun C.M."/>
        </authorList>
    </citation>
    <scope>NUCLEOTIDE SEQUENCE [LARGE SCALE GENOMIC DNA]</scope>
    <source>
        <strain evidence="2">rifampicinis</strain>
    </source>
</reference>
<keyword evidence="2" id="KW-1185">Reference proteome</keyword>
<sequence length="762" mass="88237">MFEIQFKDELVYAFAKQLLLSSTALLKVDDNNHAFEVENTVIAELISRIDKNLSTVVPIAGSDYDEWIVIASSQLEVDRTLQQLNRFLLPTYGSYFRNVRFPKAREFEKTPPNIASIYYSWYSPVDLRSKIIDSLATWLKLTTISPSLDQMIPPNFKDLYRRFRFALSNQNWNEAEQIITKLRNSNLAPSHNIAFLRIELLAQQQNYEAIWLADDLKKWVFHAVPIPRRVQVALLKAFHHQKLLAAEQSGDYETIFSTLRQEQRALGKLLAYRHDIIDDFVVRVFAYFAVINETVESFNTLCQIESLNDETKEILAALKVIIQPAPSISSIDRFQQLIQEQRYDAAFTVASDIEDKAQRVSSLIQATAFLSKEKIMQGTLVLEILETFEELGAKDKASISANPLTMLALQVIRNYEMEFKTTEIYTDWIDWFDALFSEHQNSEQLYKSLEYLEENSDKEYWTINNVERLWEYLGIMTFNPQVASPQDQAIVSQPYFERAIGWLVNQFIEEDAEFPREQTIYGKLYGVFLEYIVHSTSTREENADKLFRLADDQLNRKPTDVLMACQSIFQWLGNPRPEGNTIALETFELAVKHGLGKEHLYKFYREWIEKLMDSPTQYDRASLEVWQSLGEWFGDEAEYLVNKILKRLDGNKSSSLDPISQLPDGYRIVIYTLDETSAGRVKKILAERQPNLQIDICADAVVTDQMKSITQNADMHVLVWRCMKHSVYYGITPYIDEPVRPISRGSSSILRAIEERSQSLIN</sequence>
<name>A0A7S8EA07_9CHLR</name>
<evidence type="ECO:0000313" key="1">
    <source>
        <dbReference type="EMBL" id="QPC83014.1"/>
    </source>
</evidence>
<organism evidence="1 2">
    <name type="scientific">Phototrophicus methaneseepsis</name>
    <dbReference type="NCBI Taxonomy" id="2710758"/>
    <lineage>
        <taxon>Bacteria</taxon>
        <taxon>Bacillati</taxon>
        <taxon>Chloroflexota</taxon>
        <taxon>Candidatus Thermofontia</taxon>
        <taxon>Phototrophicales</taxon>
        <taxon>Phototrophicaceae</taxon>
        <taxon>Phototrophicus</taxon>
    </lineage>
</organism>
<dbReference type="EMBL" id="CP062983">
    <property type="protein sequence ID" value="QPC83014.1"/>
    <property type="molecule type" value="Genomic_DNA"/>
</dbReference>
<dbReference type="Proteomes" id="UP000594468">
    <property type="component" value="Chromosome"/>
</dbReference>
<gene>
    <name evidence="1" type="ORF">G4Y79_01165</name>
</gene>
<evidence type="ECO:0000313" key="2">
    <source>
        <dbReference type="Proteomes" id="UP000594468"/>
    </source>
</evidence>
<dbReference type="AlphaFoldDB" id="A0A7S8EA07"/>